<name>A0A1H1RN59_9MICO</name>
<sequence>MPDCCDPGWARYEDVFDARFARDLARRYRRRGPTRSERRMVEHLAGLGVDDRAVLEIGGGVGAIQLELLTRGAAHTTNVELSGAYEREAAALLEERGLERRATRIVGVDVAVEGDRVPTADYVVLHRVVCCYPDVDKLLLAAAGHARRALVFSHPPRTWLTRSSVAMGNGWMRFRGHEYRGFVHSPSRMYDVLADAGFAASPLSTGLQWWVVAATRSAAA</sequence>
<gene>
    <name evidence="1" type="ORF">SAMN04489721_1205</name>
</gene>
<dbReference type="GO" id="GO:0032259">
    <property type="term" value="P:methylation"/>
    <property type="evidence" value="ECO:0007669"/>
    <property type="project" value="UniProtKB-KW"/>
</dbReference>
<keyword evidence="1" id="KW-0808">Transferase</keyword>
<evidence type="ECO:0000313" key="1">
    <source>
        <dbReference type="EMBL" id="SDS37134.1"/>
    </source>
</evidence>
<evidence type="ECO:0000313" key="2">
    <source>
        <dbReference type="Proteomes" id="UP000199482"/>
    </source>
</evidence>
<dbReference type="RefSeq" id="WP_229724815.1">
    <property type="nucleotide sequence ID" value="NZ_BMDN01000006.1"/>
</dbReference>
<keyword evidence="1" id="KW-0489">Methyltransferase</keyword>
<reference evidence="2" key="1">
    <citation type="submission" date="2016-10" db="EMBL/GenBank/DDBJ databases">
        <authorList>
            <person name="Varghese N."/>
            <person name="Submissions S."/>
        </authorList>
    </citation>
    <scope>NUCLEOTIDE SEQUENCE [LARGE SCALE GENOMIC DNA]</scope>
    <source>
        <strain evidence="2">CPCC 202695</strain>
    </source>
</reference>
<organism evidence="1 2">
    <name type="scientific">Agromyces flavus</name>
    <dbReference type="NCBI Taxonomy" id="589382"/>
    <lineage>
        <taxon>Bacteria</taxon>
        <taxon>Bacillati</taxon>
        <taxon>Actinomycetota</taxon>
        <taxon>Actinomycetes</taxon>
        <taxon>Micrococcales</taxon>
        <taxon>Microbacteriaceae</taxon>
        <taxon>Agromyces</taxon>
    </lineage>
</organism>
<dbReference type="Proteomes" id="UP000199482">
    <property type="component" value="Chromosome I"/>
</dbReference>
<dbReference type="EMBL" id="LT629755">
    <property type="protein sequence ID" value="SDS37134.1"/>
    <property type="molecule type" value="Genomic_DNA"/>
</dbReference>
<protein>
    <submittedName>
        <fullName evidence="1">Magnesium-protoporphyrin O-methyltransferase</fullName>
    </submittedName>
</protein>
<proteinExistence type="predicted"/>
<dbReference type="STRING" id="589382.SAMN04489721_1205"/>
<dbReference type="Gene3D" id="3.40.50.150">
    <property type="entry name" value="Vaccinia Virus protein VP39"/>
    <property type="match status" value="1"/>
</dbReference>
<dbReference type="InterPro" id="IPR029063">
    <property type="entry name" value="SAM-dependent_MTases_sf"/>
</dbReference>
<dbReference type="SUPFAM" id="SSF53335">
    <property type="entry name" value="S-adenosyl-L-methionine-dependent methyltransferases"/>
    <property type="match status" value="1"/>
</dbReference>
<accession>A0A1H1RN59</accession>
<dbReference type="AlphaFoldDB" id="A0A1H1RN59"/>
<dbReference type="CDD" id="cd02440">
    <property type="entry name" value="AdoMet_MTases"/>
    <property type="match status" value="1"/>
</dbReference>
<dbReference type="GO" id="GO:0008168">
    <property type="term" value="F:methyltransferase activity"/>
    <property type="evidence" value="ECO:0007669"/>
    <property type="project" value="UniProtKB-KW"/>
</dbReference>